<accession>A0ABT1HM17</accession>
<comment type="caution">
    <text evidence="5">The sequence shown here is derived from an EMBL/GenBank/DDBJ whole genome shotgun (WGS) entry which is preliminary data.</text>
</comment>
<evidence type="ECO:0000259" key="4">
    <source>
        <dbReference type="Pfam" id="PF01965"/>
    </source>
</evidence>
<keyword evidence="5" id="KW-0378">Hydrolase</keyword>
<evidence type="ECO:0000313" key="6">
    <source>
        <dbReference type="Proteomes" id="UP001205311"/>
    </source>
</evidence>
<proteinExistence type="inferred from homology"/>
<dbReference type="InterPro" id="IPR029062">
    <property type="entry name" value="Class_I_gatase-like"/>
</dbReference>
<gene>
    <name evidence="5" type="ORF">LX15_000231</name>
</gene>
<evidence type="ECO:0000256" key="3">
    <source>
        <dbReference type="ARBA" id="ARBA00038493"/>
    </source>
</evidence>
<feature type="domain" description="DJ-1/PfpI" evidence="4">
    <location>
        <begin position="30"/>
        <end position="228"/>
    </location>
</feature>
<dbReference type="GO" id="GO:0008233">
    <property type="term" value="F:peptidase activity"/>
    <property type="evidence" value="ECO:0007669"/>
    <property type="project" value="UniProtKB-KW"/>
</dbReference>
<keyword evidence="6" id="KW-1185">Reference proteome</keyword>
<dbReference type="Pfam" id="PF01965">
    <property type="entry name" value="DJ-1_PfpI"/>
    <property type="match status" value="1"/>
</dbReference>
<dbReference type="Proteomes" id="UP001205311">
    <property type="component" value="Unassembled WGS sequence"/>
</dbReference>
<keyword evidence="1" id="KW-0346">Stress response</keyword>
<dbReference type="CDD" id="cd03141">
    <property type="entry name" value="GATase1_Hsp31_like"/>
    <property type="match status" value="1"/>
</dbReference>
<dbReference type="EMBL" id="JAMTCP010000001">
    <property type="protein sequence ID" value="MCP2256548.1"/>
    <property type="molecule type" value="Genomic_DNA"/>
</dbReference>
<evidence type="ECO:0000313" key="5">
    <source>
        <dbReference type="EMBL" id="MCP2256548.1"/>
    </source>
</evidence>
<dbReference type="InterPro" id="IPR002818">
    <property type="entry name" value="DJ-1/PfpI"/>
</dbReference>
<evidence type="ECO:0000256" key="2">
    <source>
        <dbReference type="ARBA" id="ARBA00023239"/>
    </source>
</evidence>
<evidence type="ECO:0000256" key="1">
    <source>
        <dbReference type="ARBA" id="ARBA00023016"/>
    </source>
</evidence>
<sequence length="231" mass="25476">MAGTGRILVIVTSAGEYEKVGFRTGLWLGELTHFYAVAEQAGFGVTIASIEGGHVPIDPESLAHDVLAEWGTDRRYADRDFMRLLDETRSVAEVEAADHDAIYLTGGHGVMFDFPDSQRLADLVRDFHESGKVVSAVCHGPCGLLNARLSSGEHLIRDRNVTGFSWREEELARRDKAVPYSLEDGLRERGARYRATDQPFASHVVEDDRLITGQNPASARAVAEAVVRKLR</sequence>
<dbReference type="PANTHER" id="PTHR48094:SF11">
    <property type="entry name" value="GLUTATHIONE-INDEPENDENT GLYOXALASE HSP31-RELATED"/>
    <property type="match status" value="1"/>
</dbReference>
<dbReference type="Gene3D" id="3.40.50.880">
    <property type="match status" value="1"/>
</dbReference>
<dbReference type="InterPro" id="IPR050325">
    <property type="entry name" value="Prot/Nucl_acid_deglycase"/>
</dbReference>
<keyword evidence="2" id="KW-0456">Lyase</keyword>
<dbReference type="RefSeq" id="WP_253667537.1">
    <property type="nucleotide sequence ID" value="NZ_JAMTCP010000001.1"/>
</dbReference>
<dbReference type="GO" id="GO:0006508">
    <property type="term" value="P:proteolysis"/>
    <property type="evidence" value="ECO:0007669"/>
    <property type="project" value="UniProtKB-KW"/>
</dbReference>
<reference evidence="5 6" key="1">
    <citation type="submission" date="2022-06" db="EMBL/GenBank/DDBJ databases">
        <title>Genomic Encyclopedia of Archaeal and Bacterial Type Strains, Phase II (KMG-II): from individual species to whole genera.</title>
        <authorList>
            <person name="Goeker M."/>
        </authorList>
    </citation>
    <scope>NUCLEOTIDE SEQUENCE [LARGE SCALE GENOMIC DNA]</scope>
    <source>
        <strain evidence="5 6">DSM 40477</strain>
    </source>
</reference>
<name>A0ABT1HM17_STRSD</name>
<dbReference type="SUPFAM" id="SSF52317">
    <property type="entry name" value="Class I glutamine amidotransferase-like"/>
    <property type="match status" value="1"/>
</dbReference>
<keyword evidence="5" id="KW-0645">Protease</keyword>
<dbReference type="PANTHER" id="PTHR48094">
    <property type="entry name" value="PROTEIN/NUCLEIC ACID DEGLYCASE DJ-1-RELATED"/>
    <property type="match status" value="1"/>
</dbReference>
<protein>
    <submittedName>
        <fullName evidence="5">Intracellular protease/amidase</fullName>
    </submittedName>
</protein>
<organism evidence="5 6">
    <name type="scientific">Streptoalloteichus tenebrarius (strain ATCC 17920 / DSM 40477 / JCM 4838 / CBS 697.72 / NBRC 16177 / NCIMB 11028 / NRRL B-12390 / A12253. 1 / ISP 5477)</name>
    <name type="common">Streptomyces tenebrarius</name>
    <dbReference type="NCBI Taxonomy" id="1933"/>
    <lineage>
        <taxon>Bacteria</taxon>
        <taxon>Bacillati</taxon>
        <taxon>Actinomycetota</taxon>
        <taxon>Actinomycetes</taxon>
        <taxon>Pseudonocardiales</taxon>
        <taxon>Pseudonocardiaceae</taxon>
        <taxon>Streptoalloteichus</taxon>
    </lineage>
</organism>
<comment type="similarity">
    <text evidence="3">Belongs to the peptidase C56 family. HSP31-like subfamily.</text>
</comment>